<accession>A0A1C7M8J4</accession>
<dbReference type="OMA" id="NIMFATR"/>
<dbReference type="CDD" id="cd07600">
    <property type="entry name" value="BAR_Gvp36"/>
    <property type="match status" value="1"/>
</dbReference>
<comment type="caution">
    <text evidence="2">The sequence shown here is derived from an EMBL/GenBank/DDBJ whole genome shotgun (WGS) entry which is preliminary data.</text>
</comment>
<reference evidence="2 3" key="1">
    <citation type="submission" date="2016-03" db="EMBL/GenBank/DDBJ databases">
        <title>Whole genome sequencing of Grifola frondosa 9006-11.</title>
        <authorList>
            <person name="Min B."/>
            <person name="Park H."/>
            <person name="Kim J.-G."/>
            <person name="Cho H."/>
            <person name="Oh Y.-L."/>
            <person name="Kong W.-S."/>
            <person name="Choi I.-G."/>
        </authorList>
    </citation>
    <scope>NUCLEOTIDE SEQUENCE [LARGE SCALE GENOMIC DNA]</scope>
    <source>
        <strain evidence="2 3">9006-11</strain>
    </source>
</reference>
<organism evidence="2 3">
    <name type="scientific">Grifola frondosa</name>
    <name type="common">Maitake</name>
    <name type="synonym">Polyporus frondosus</name>
    <dbReference type="NCBI Taxonomy" id="5627"/>
    <lineage>
        <taxon>Eukaryota</taxon>
        <taxon>Fungi</taxon>
        <taxon>Dikarya</taxon>
        <taxon>Basidiomycota</taxon>
        <taxon>Agaricomycotina</taxon>
        <taxon>Agaricomycetes</taxon>
        <taxon>Polyporales</taxon>
        <taxon>Grifolaceae</taxon>
        <taxon>Grifola</taxon>
    </lineage>
</organism>
<keyword evidence="1" id="KW-0175">Coiled coil</keyword>
<dbReference type="EMBL" id="LUGG01000007">
    <property type="protein sequence ID" value="OBZ73201.1"/>
    <property type="molecule type" value="Genomic_DNA"/>
</dbReference>
<evidence type="ECO:0000256" key="1">
    <source>
        <dbReference type="SAM" id="Coils"/>
    </source>
</evidence>
<dbReference type="InterPro" id="IPR027267">
    <property type="entry name" value="AH/BAR_dom_sf"/>
</dbReference>
<evidence type="ECO:0000313" key="3">
    <source>
        <dbReference type="Proteomes" id="UP000092993"/>
    </source>
</evidence>
<gene>
    <name evidence="2" type="primary">GVP36</name>
    <name evidence="2" type="ORF">A0H81_06955</name>
</gene>
<dbReference type="AlphaFoldDB" id="A0A1C7M8J4"/>
<feature type="coiled-coil region" evidence="1">
    <location>
        <begin position="247"/>
        <end position="282"/>
    </location>
</feature>
<dbReference type="OrthoDB" id="5549748at2759"/>
<dbReference type="SUPFAM" id="SSF103657">
    <property type="entry name" value="BAR/IMD domain-like"/>
    <property type="match status" value="1"/>
</dbReference>
<sequence>MLWSSRTQPAAASSLRPSSSLFPSYTTLCNSHGRLEQTPNQLCGLNLGQSANKFAKGFSSSVQATKERLGQVSPEEITELPQEYKDLEARVDSLRQAHLALLKVTKVYETETYDYPTQIQESISELGTTIGHGITSFAAANLKGTNLPTPASPTPAAPQHKTLPHAIGRAATTAAVTMQTASGANDDKFGKALHAYASAWEKIADARVQQDAAIKAQFLQPWQTTLSTSIAVAMRARQAVRLSRLELDAAKQTLKTASAAKQEAARLEVENAEDDLVQKTEVAITLMKTVLENPEPIKNLNELAKAQLLYYSATAEALSVAQGETEELSVAAEGDYRKSRDH</sequence>
<dbReference type="Pfam" id="PF10455">
    <property type="entry name" value="BAR_2"/>
    <property type="match status" value="1"/>
</dbReference>
<name>A0A1C7M8J4_GRIFR</name>
<protein>
    <submittedName>
        <fullName evidence="2">Protein GVP36</fullName>
    </submittedName>
</protein>
<dbReference type="InterPro" id="IPR018859">
    <property type="entry name" value="BAR_dom-cont"/>
</dbReference>
<proteinExistence type="predicted"/>
<keyword evidence="3" id="KW-1185">Reference proteome</keyword>
<evidence type="ECO:0000313" key="2">
    <source>
        <dbReference type="EMBL" id="OBZ73201.1"/>
    </source>
</evidence>
<dbReference type="Proteomes" id="UP000092993">
    <property type="component" value="Unassembled WGS sequence"/>
</dbReference>
<dbReference type="Gene3D" id="1.20.1270.60">
    <property type="entry name" value="Arfaptin homology (AH) domain/BAR domain"/>
    <property type="match status" value="1"/>
</dbReference>
<dbReference type="STRING" id="5627.A0A1C7M8J4"/>